<keyword evidence="3" id="KW-1185">Reference proteome</keyword>
<feature type="compositionally biased region" description="Polar residues" evidence="1">
    <location>
        <begin position="83"/>
        <end position="92"/>
    </location>
</feature>
<organism evidence="2 3">
    <name type="scientific">Periophthalmus magnuspinnatus</name>
    <dbReference type="NCBI Taxonomy" id="409849"/>
    <lineage>
        <taxon>Eukaryota</taxon>
        <taxon>Metazoa</taxon>
        <taxon>Chordata</taxon>
        <taxon>Craniata</taxon>
        <taxon>Vertebrata</taxon>
        <taxon>Euteleostomi</taxon>
        <taxon>Actinopterygii</taxon>
        <taxon>Neopterygii</taxon>
        <taxon>Teleostei</taxon>
        <taxon>Neoteleostei</taxon>
        <taxon>Acanthomorphata</taxon>
        <taxon>Gobiaria</taxon>
        <taxon>Gobiiformes</taxon>
        <taxon>Gobioidei</taxon>
        <taxon>Gobiidae</taxon>
        <taxon>Oxudercinae</taxon>
        <taxon>Periophthalmus</taxon>
    </lineage>
</organism>
<evidence type="ECO:0000313" key="2">
    <source>
        <dbReference type="Ensembl" id="ENSPMGP00000001824.1"/>
    </source>
</evidence>
<proteinExistence type="predicted"/>
<evidence type="ECO:0000256" key="1">
    <source>
        <dbReference type="SAM" id="MobiDB-lite"/>
    </source>
</evidence>
<reference evidence="2" key="2">
    <citation type="submission" date="2025-09" db="UniProtKB">
        <authorList>
            <consortium name="Ensembl"/>
        </authorList>
    </citation>
    <scope>IDENTIFICATION</scope>
</reference>
<name>A0A3B3ZB93_9GOBI</name>
<protein>
    <submittedName>
        <fullName evidence="2">Uncharacterized protein</fullName>
    </submittedName>
</protein>
<dbReference type="Ensembl" id="ENSPMGT00000001943.1">
    <property type="protein sequence ID" value="ENSPMGP00000001824.1"/>
    <property type="gene ID" value="ENSPMGG00000001641.1"/>
</dbReference>
<evidence type="ECO:0000313" key="3">
    <source>
        <dbReference type="Proteomes" id="UP000261520"/>
    </source>
</evidence>
<dbReference type="Proteomes" id="UP000261520">
    <property type="component" value="Unplaced"/>
</dbReference>
<sequence>FPDITICPCTRLVSIKLLNCFGYNYIDEEPQLPPRKVLLDGTGKHTSPDLLSEEVTESNWHLEGTIENACPVPQGNQSKEEIQSSPVDLQQSEEVREDVMSGVPQEPSEALQEDTCTEITDHRLQLLNPNVLPSRCHIWCS</sequence>
<dbReference type="AlphaFoldDB" id="A0A3B3ZB93"/>
<feature type="region of interest" description="Disordered" evidence="1">
    <location>
        <begin position="71"/>
        <end position="110"/>
    </location>
</feature>
<reference evidence="2" key="1">
    <citation type="submission" date="2025-08" db="UniProtKB">
        <authorList>
            <consortium name="Ensembl"/>
        </authorList>
    </citation>
    <scope>IDENTIFICATION</scope>
</reference>
<accession>A0A3B3ZB93</accession>